<name>A0A7S2PF25_9STRA</name>
<evidence type="ECO:0000313" key="1">
    <source>
        <dbReference type="EMBL" id="CAD9594293.1"/>
    </source>
</evidence>
<organism evidence="1">
    <name type="scientific">Leptocylindrus danicus</name>
    <dbReference type="NCBI Taxonomy" id="163516"/>
    <lineage>
        <taxon>Eukaryota</taxon>
        <taxon>Sar</taxon>
        <taxon>Stramenopiles</taxon>
        <taxon>Ochrophyta</taxon>
        <taxon>Bacillariophyta</taxon>
        <taxon>Coscinodiscophyceae</taxon>
        <taxon>Chaetocerotophycidae</taxon>
        <taxon>Leptocylindrales</taxon>
        <taxon>Leptocylindraceae</taxon>
        <taxon>Leptocylindrus</taxon>
    </lineage>
</organism>
<dbReference type="EMBL" id="HBGY01022939">
    <property type="protein sequence ID" value="CAD9594293.1"/>
    <property type="molecule type" value="Transcribed_RNA"/>
</dbReference>
<protein>
    <submittedName>
        <fullName evidence="1">Uncharacterized protein</fullName>
    </submittedName>
</protein>
<gene>
    <name evidence="1" type="ORF">LDAN0321_LOCUS14475</name>
</gene>
<dbReference type="AlphaFoldDB" id="A0A7S2PF25"/>
<proteinExistence type="predicted"/>
<reference evidence="1" key="1">
    <citation type="submission" date="2021-01" db="EMBL/GenBank/DDBJ databases">
        <authorList>
            <person name="Corre E."/>
            <person name="Pelletier E."/>
            <person name="Niang G."/>
            <person name="Scheremetjew M."/>
            <person name="Finn R."/>
            <person name="Kale V."/>
            <person name="Holt S."/>
            <person name="Cochrane G."/>
            <person name="Meng A."/>
            <person name="Brown T."/>
            <person name="Cohen L."/>
        </authorList>
    </citation>
    <scope>NUCLEOTIDE SEQUENCE</scope>
    <source>
        <strain evidence="1">B650</strain>
    </source>
</reference>
<accession>A0A7S2PF25</accession>
<sequence length="125" mass="13327">MQNPPRMWAAVCCVMHGPSRFGVSQVCDAWSAAQSGLELRLLLELVEDVANDSLDLVGKVTSSSLNLGVPRHCCGLPKNLCLPPPLHPSLYSHPHIQCPPPHPLHGSSLVLSVILIITAVNQGGL</sequence>